<dbReference type="InterPro" id="IPR019660">
    <property type="entry name" value="Put_sensory_transdc_reg_YbjN"/>
</dbReference>
<keyword evidence="2" id="KW-1185">Reference proteome</keyword>
<organism evidence="1 2">
    <name type="scientific">Thermus filiformis</name>
    <dbReference type="NCBI Taxonomy" id="276"/>
    <lineage>
        <taxon>Bacteria</taxon>
        <taxon>Thermotogati</taxon>
        <taxon>Deinococcota</taxon>
        <taxon>Deinococci</taxon>
        <taxon>Thermales</taxon>
        <taxon>Thermaceae</taxon>
        <taxon>Thermus</taxon>
    </lineage>
</organism>
<dbReference type="EMBL" id="JPSL02000035">
    <property type="protein sequence ID" value="KGQ21326.2"/>
    <property type="molecule type" value="Genomic_DNA"/>
</dbReference>
<accession>A0A0A2WMC0</accession>
<dbReference type="OrthoDB" id="33037at2"/>
<dbReference type="AlphaFoldDB" id="A0A0A2WMC0"/>
<protein>
    <recommendedName>
        <fullName evidence="3">YbjN domain-containing protein</fullName>
    </recommendedName>
</protein>
<name>A0A0A2WMC0_THEFI</name>
<evidence type="ECO:0008006" key="3">
    <source>
        <dbReference type="Google" id="ProtNLM"/>
    </source>
</evidence>
<dbReference type="Proteomes" id="UP000030364">
    <property type="component" value="Unassembled WGS sequence"/>
</dbReference>
<evidence type="ECO:0000313" key="1">
    <source>
        <dbReference type="EMBL" id="KGQ21326.2"/>
    </source>
</evidence>
<dbReference type="RefSeq" id="WP_038066212.1">
    <property type="nucleotide sequence ID" value="NZ_JPSL02000035.1"/>
</dbReference>
<reference evidence="1 2" key="1">
    <citation type="journal article" date="2015" name="Genome Announc.">
        <title>Draft Genome Sequence of the Thermophile Thermus filiformis ATCC 43280, Producer of Carotenoid-(Di)glucoside-Branched Fatty Acid (Di)esters and Source of Hyperthermostable Enzymes of Biotechnological Interest.</title>
        <authorList>
            <person name="Mandelli F."/>
            <person name="Oliveira Ramires B."/>
            <person name="Couger M.B."/>
            <person name="Paixao D.A."/>
            <person name="Camilo C.M."/>
            <person name="Polikarpov I."/>
            <person name="Prade R."/>
            <person name="Riano-Pachon D.M."/>
            <person name="Squina F.M."/>
        </authorList>
    </citation>
    <scope>NUCLEOTIDE SEQUENCE [LARGE SCALE GENOMIC DNA]</scope>
    <source>
        <strain evidence="1 2">ATCC 43280</strain>
    </source>
</reference>
<gene>
    <name evidence="1" type="ORF">THFILI_01200</name>
</gene>
<evidence type="ECO:0000313" key="2">
    <source>
        <dbReference type="Proteomes" id="UP000030364"/>
    </source>
</evidence>
<dbReference type="CDD" id="cd17511">
    <property type="entry name" value="YbjN_AmyR-like"/>
    <property type="match status" value="1"/>
</dbReference>
<comment type="caution">
    <text evidence="1">The sequence shown here is derived from an EMBL/GenBank/DDBJ whole genome shotgun (WGS) entry which is preliminary data.</text>
</comment>
<proteinExistence type="predicted"/>
<dbReference type="Pfam" id="PF10722">
    <property type="entry name" value="YbjN"/>
    <property type="match status" value="1"/>
</dbReference>
<dbReference type="STRING" id="276.THFILI_01200"/>
<sequence>MRGWVLAVFMGLALAQEAPVRALSLGQMEALLRGMGLEVERVVPKEGTPYLRLGLGGLEKVWLYPDYCLEAGCQIYTLQAGFEGKVGLEKINAFNRDHRFGRAYLSEGAAWLESDLDLSGGVNTEAVREWVRTFEELLAAFMEEIGFAP</sequence>